<dbReference type="GO" id="GO:0004364">
    <property type="term" value="F:glutathione transferase activity"/>
    <property type="evidence" value="ECO:0007669"/>
    <property type="project" value="UniProtKB-UniRule"/>
</dbReference>
<organism evidence="8 9">
    <name type="scientific">Fraxinus pennsylvanica</name>
    <dbReference type="NCBI Taxonomy" id="56036"/>
    <lineage>
        <taxon>Eukaryota</taxon>
        <taxon>Viridiplantae</taxon>
        <taxon>Streptophyta</taxon>
        <taxon>Embryophyta</taxon>
        <taxon>Tracheophyta</taxon>
        <taxon>Spermatophyta</taxon>
        <taxon>Magnoliopsida</taxon>
        <taxon>eudicotyledons</taxon>
        <taxon>Gunneridae</taxon>
        <taxon>Pentapetalae</taxon>
        <taxon>asterids</taxon>
        <taxon>lamiids</taxon>
        <taxon>Lamiales</taxon>
        <taxon>Oleaceae</taxon>
        <taxon>Oleeae</taxon>
        <taxon>Fraxinus</taxon>
    </lineage>
</organism>
<sequence length="228" mass="25377">MASVQLLGVSPCLYVNRVQIALHLKFIEYEFIQENPHDRSERLLKANPVQKRIPVLIHDGKAVCESLIIVEYINDAWNNSSSILPSNPHDRALARFWAAYIDDKELREASTAEARKEIIGRIYEGSVLLEETFVKYDGGKPFFGGDNVGYLDIALGSLDIALGSLMGWVKATEVISGVKFLDELKTPGLAGWAEKICSHNAFKEVLPETQMLVEIYKMLQGRGKPASG</sequence>
<dbReference type="PANTHER" id="PTHR11260">
    <property type="entry name" value="GLUTATHIONE S-TRANSFERASE, GST, SUPERFAMILY, GST DOMAIN CONTAINING"/>
    <property type="match status" value="1"/>
</dbReference>
<dbReference type="GO" id="GO:0006749">
    <property type="term" value="P:glutathione metabolic process"/>
    <property type="evidence" value="ECO:0007669"/>
    <property type="project" value="InterPro"/>
</dbReference>
<dbReference type="PROSITE" id="PS50404">
    <property type="entry name" value="GST_NTER"/>
    <property type="match status" value="1"/>
</dbReference>
<keyword evidence="9" id="KW-1185">Reference proteome</keyword>
<name>A0AAD2A5I5_9LAMI</name>
<dbReference type="InterPro" id="IPR004045">
    <property type="entry name" value="Glutathione_S-Trfase_N"/>
</dbReference>
<dbReference type="Pfam" id="PF02798">
    <property type="entry name" value="GST_N"/>
    <property type="match status" value="1"/>
</dbReference>
<evidence type="ECO:0000256" key="3">
    <source>
        <dbReference type="ARBA" id="ARBA00025743"/>
    </source>
</evidence>
<evidence type="ECO:0000256" key="4">
    <source>
        <dbReference type="ARBA" id="ARBA00047960"/>
    </source>
</evidence>
<feature type="domain" description="GST C-terminal" evidence="7">
    <location>
        <begin position="59"/>
        <end position="215"/>
    </location>
</feature>
<dbReference type="FunFam" id="1.20.1050.10:FF:000016">
    <property type="entry name" value="Glutathione S-transferase U9"/>
    <property type="match status" value="1"/>
</dbReference>
<proteinExistence type="inferred from homology"/>
<dbReference type="GO" id="GO:0009407">
    <property type="term" value="P:toxin catabolic process"/>
    <property type="evidence" value="ECO:0007669"/>
    <property type="project" value="UniProtKB-ARBA"/>
</dbReference>
<dbReference type="PANTHER" id="PTHR11260:SF615">
    <property type="entry name" value="GLUTATHIONE S-TRANSFERASE U17"/>
    <property type="match status" value="1"/>
</dbReference>
<dbReference type="InterPro" id="IPR036249">
    <property type="entry name" value="Thioredoxin-like_sf"/>
</dbReference>
<dbReference type="InterPro" id="IPR036282">
    <property type="entry name" value="Glutathione-S-Trfase_C_sf"/>
</dbReference>
<evidence type="ECO:0000259" key="6">
    <source>
        <dbReference type="PROSITE" id="PS50404"/>
    </source>
</evidence>
<comment type="subcellular location">
    <subcellularLocation>
        <location evidence="5">Cytoplasm</location>
        <location evidence="5">Cytosol</location>
    </subcellularLocation>
</comment>
<dbReference type="CDD" id="cd03058">
    <property type="entry name" value="GST_N_Tau"/>
    <property type="match status" value="1"/>
</dbReference>
<keyword evidence="5" id="KW-0963">Cytoplasm</keyword>
<accession>A0AAD2A5I5</accession>
<dbReference type="SUPFAM" id="SSF47616">
    <property type="entry name" value="GST C-terminal domain-like"/>
    <property type="match status" value="1"/>
</dbReference>
<dbReference type="AlphaFoldDB" id="A0AAD2A5I5"/>
<dbReference type="InterPro" id="IPR045074">
    <property type="entry name" value="GST_C_Tau"/>
</dbReference>
<evidence type="ECO:0000256" key="2">
    <source>
        <dbReference type="ARBA" id="ARBA00022679"/>
    </source>
</evidence>
<evidence type="ECO:0000256" key="1">
    <source>
        <dbReference type="ARBA" id="ARBA00022575"/>
    </source>
</evidence>
<dbReference type="EMBL" id="OU503051">
    <property type="protein sequence ID" value="CAI9779340.1"/>
    <property type="molecule type" value="Genomic_DNA"/>
</dbReference>
<dbReference type="GO" id="GO:0005829">
    <property type="term" value="C:cytosol"/>
    <property type="evidence" value="ECO:0007669"/>
    <property type="project" value="UniProtKB-SubCell"/>
</dbReference>
<gene>
    <name evidence="8" type="ORF">FPE_LOCUS26770</name>
</gene>
<dbReference type="SFLD" id="SFLDS00019">
    <property type="entry name" value="Glutathione_Transferase_(cytos"/>
    <property type="match status" value="1"/>
</dbReference>
<comment type="function">
    <text evidence="5">Is involved in the conjugation of reduced glutathione to a wide number of exogenous and endogenous hydrophobic electrophiles.</text>
</comment>
<protein>
    <recommendedName>
        <fullName evidence="5">Glutathione S-transferase</fullName>
        <ecNumber evidence="5">2.5.1.18</ecNumber>
    </recommendedName>
</protein>
<dbReference type="CDD" id="cd03185">
    <property type="entry name" value="GST_C_Tau"/>
    <property type="match status" value="1"/>
</dbReference>
<dbReference type="InterPro" id="IPR045073">
    <property type="entry name" value="Omega/Tau-like"/>
</dbReference>
<dbReference type="SUPFAM" id="SSF52833">
    <property type="entry name" value="Thioredoxin-like"/>
    <property type="match status" value="1"/>
</dbReference>
<reference evidence="8" key="1">
    <citation type="submission" date="2023-05" db="EMBL/GenBank/DDBJ databases">
        <authorList>
            <person name="Huff M."/>
        </authorList>
    </citation>
    <scope>NUCLEOTIDE SEQUENCE</scope>
</reference>
<keyword evidence="2 5" id="KW-0808">Transferase</keyword>
<evidence type="ECO:0000256" key="5">
    <source>
        <dbReference type="RuleBase" id="RU369102"/>
    </source>
</evidence>
<dbReference type="InterPro" id="IPR040079">
    <property type="entry name" value="Glutathione_S-Trfase"/>
</dbReference>
<evidence type="ECO:0000259" key="7">
    <source>
        <dbReference type="PROSITE" id="PS50405"/>
    </source>
</evidence>
<comment type="catalytic activity">
    <reaction evidence="4 5">
        <text>RX + glutathione = an S-substituted glutathione + a halide anion + H(+)</text>
        <dbReference type="Rhea" id="RHEA:16437"/>
        <dbReference type="ChEBI" id="CHEBI:15378"/>
        <dbReference type="ChEBI" id="CHEBI:16042"/>
        <dbReference type="ChEBI" id="CHEBI:17792"/>
        <dbReference type="ChEBI" id="CHEBI:57925"/>
        <dbReference type="ChEBI" id="CHEBI:90779"/>
        <dbReference type="EC" id="2.5.1.18"/>
    </reaction>
</comment>
<dbReference type="PROSITE" id="PS50405">
    <property type="entry name" value="GST_CTER"/>
    <property type="match status" value="1"/>
</dbReference>
<dbReference type="Gene3D" id="3.40.30.10">
    <property type="entry name" value="Glutaredoxin"/>
    <property type="match status" value="1"/>
</dbReference>
<dbReference type="InterPro" id="IPR010987">
    <property type="entry name" value="Glutathione-S-Trfase_C-like"/>
</dbReference>
<dbReference type="Proteomes" id="UP000834106">
    <property type="component" value="Chromosome 16"/>
</dbReference>
<dbReference type="SFLD" id="SFLDG01152">
    <property type="entry name" value="Main.3:_Omega-_and_Tau-like"/>
    <property type="match status" value="1"/>
</dbReference>
<feature type="domain" description="GST N-terminal" evidence="6">
    <location>
        <begin position="2"/>
        <end position="81"/>
    </location>
</feature>
<dbReference type="EC" id="2.5.1.18" evidence="5"/>
<dbReference type="Gene3D" id="1.20.1050.10">
    <property type="match status" value="2"/>
</dbReference>
<keyword evidence="1" id="KW-0216">Detoxification</keyword>
<dbReference type="SFLD" id="SFLDG00358">
    <property type="entry name" value="Main_(cytGST)"/>
    <property type="match status" value="1"/>
</dbReference>
<comment type="similarity">
    <text evidence="3">Belongs to the GST superfamily. Tau family.</text>
</comment>
<evidence type="ECO:0000313" key="9">
    <source>
        <dbReference type="Proteomes" id="UP000834106"/>
    </source>
</evidence>
<evidence type="ECO:0000313" key="8">
    <source>
        <dbReference type="EMBL" id="CAI9779340.1"/>
    </source>
</evidence>